<protein>
    <submittedName>
        <fullName evidence="3">SDR family oxidoreductase</fullName>
    </submittedName>
</protein>
<name>A0ABU0YI89_9PROT</name>
<feature type="transmembrane region" description="Helical" evidence="1">
    <location>
        <begin position="347"/>
        <end position="372"/>
    </location>
</feature>
<evidence type="ECO:0000313" key="3">
    <source>
        <dbReference type="EMBL" id="MDQ7247431.1"/>
    </source>
</evidence>
<reference evidence="4" key="1">
    <citation type="submission" date="2023-08" db="EMBL/GenBank/DDBJ databases">
        <title>Rhodospirillaceae gen. nov., a novel taxon isolated from the Yangtze River Yuezi River estuary sludge.</title>
        <authorList>
            <person name="Ruan L."/>
        </authorList>
    </citation>
    <scope>NUCLEOTIDE SEQUENCE [LARGE SCALE GENOMIC DNA]</scope>
    <source>
        <strain evidence="4">R-7</strain>
    </source>
</reference>
<dbReference type="Gene3D" id="3.40.50.720">
    <property type="entry name" value="NAD(P)-binding Rossmann-like Domain"/>
    <property type="match status" value="1"/>
</dbReference>
<proteinExistence type="predicted"/>
<keyword evidence="1" id="KW-0472">Membrane</keyword>
<feature type="transmembrane region" description="Helical" evidence="1">
    <location>
        <begin position="379"/>
        <end position="398"/>
    </location>
</feature>
<dbReference type="PANTHER" id="PTHR12126:SF11">
    <property type="entry name" value="NADH DEHYDROGENASE [UBIQUINONE] 1 ALPHA SUBCOMPLEX SUBUNIT 9, MITOCHONDRIAL"/>
    <property type="match status" value="1"/>
</dbReference>
<feature type="domain" description="NAD(P)-binding" evidence="2">
    <location>
        <begin position="12"/>
        <end position="156"/>
    </location>
</feature>
<dbReference type="Pfam" id="PF13781">
    <property type="entry name" value="DoxX_3"/>
    <property type="match status" value="1"/>
</dbReference>
<dbReference type="InterPro" id="IPR016040">
    <property type="entry name" value="NAD(P)-bd_dom"/>
</dbReference>
<sequence length="430" mass="45100">MGTGKANVLVLGATGFIGRRIVAAIAQAGYAPVGAVRRPALFSRMFPGCRAIACDLARDVEPEIWQSRLADIDAVINCAGVLSDAHSHAVHVAAPKALHTACVAANVRRVVHISAISAAPEAGTPYAEEKRAAEIDLQSRDLDWVILRPSLVFAEGTHGGTSALRGLAAFPFVIPVPGTGEQRFSPIHAEDLSAAVVRLLAADAPVKQVLEPCGPESMSLREIVVAWRAWLGLRDAPVLQVPMALVRASGRVFDRLGGGPLSTTAIRQIEHGNAGDGPAFAAAIGLAPRSMRAWLMTRPSSVQDKWHARLCFLRPILRWVLGLSWLASGVIGLLASTDLAAAILGRFGAGALAAPVQWATSLLDIGIAVAILARRWPGAMLAVQLVTVGGYTLVISIADPALWAEPLGPLVKNAAFLALAATVAALEDDR</sequence>
<dbReference type="Proteomes" id="UP001230156">
    <property type="component" value="Unassembled WGS sequence"/>
</dbReference>
<dbReference type="InterPro" id="IPR036291">
    <property type="entry name" value="NAD(P)-bd_dom_sf"/>
</dbReference>
<dbReference type="RefSeq" id="WP_379954832.1">
    <property type="nucleotide sequence ID" value="NZ_JAUYVI010000002.1"/>
</dbReference>
<feature type="transmembrane region" description="Helical" evidence="1">
    <location>
        <begin position="316"/>
        <end position="335"/>
    </location>
</feature>
<evidence type="ECO:0000256" key="1">
    <source>
        <dbReference type="SAM" id="Phobius"/>
    </source>
</evidence>
<dbReference type="SUPFAM" id="SSF51735">
    <property type="entry name" value="NAD(P)-binding Rossmann-fold domains"/>
    <property type="match status" value="1"/>
</dbReference>
<keyword evidence="4" id="KW-1185">Reference proteome</keyword>
<evidence type="ECO:0000259" key="2">
    <source>
        <dbReference type="Pfam" id="PF13460"/>
    </source>
</evidence>
<evidence type="ECO:0000313" key="4">
    <source>
        <dbReference type="Proteomes" id="UP001230156"/>
    </source>
</evidence>
<keyword evidence="1" id="KW-1133">Transmembrane helix</keyword>
<gene>
    <name evidence="3" type="ORF">Q8A70_07120</name>
</gene>
<organism evidence="3 4">
    <name type="scientific">Dongia sedimenti</name>
    <dbReference type="NCBI Taxonomy" id="3064282"/>
    <lineage>
        <taxon>Bacteria</taxon>
        <taxon>Pseudomonadati</taxon>
        <taxon>Pseudomonadota</taxon>
        <taxon>Alphaproteobacteria</taxon>
        <taxon>Rhodospirillales</taxon>
        <taxon>Dongiaceae</taxon>
        <taxon>Dongia</taxon>
    </lineage>
</organism>
<dbReference type="Pfam" id="PF13460">
    <property type="entry name" value="NAD_binding_10"/>
    <property type="match status" value="1"/>
</dbReference>
<keyword evidence="1" id="KW-0812">Transmembrane</keyword>
<accession>A0ABU0YI89</accession>
<dbReference type="EMBL" id="JAUYVI010000002">
    <property type="protein sequence ID" value="MDQ7247431.1"/>
    <property type="molecule type" value="Genomic_DNA"/>
</dbReference>
<comment type="caution">
    <text evidence="3">The sequence shown here is derived from an EMBL/GenBank/DDBJ whole genome shotgun (WGS) entry which is preliminary data.</text>
</comment>
<dbReference type="InterPro" id="IPR051207">
    <property type="entry name" value="ComplexI_NDUFA9_subunit"/>
</dbReference>
<dbReference type="InterPro" id="IPR025695">
    <property type="entry name" value="DoxX-like"/>
</dbReference>
<dbReference type="PANTHER" id="PTHR12126">
    <property type="entry name" value="NADH-UBIQUINONE OXIDOREDUCTASE 39 KDA SUBUNIT-RELATED"/>
    <property type="match status" value="1"/>
</dbReference>